<dbReference type="Proteomes" id="UP000289340">
    <property type="component" value="Chromosome 5"/>
</dbReference>
<dbReference type="PANTHER" id="PTHR34196:SF4">
    <property type="entry name" value="OS06G0208200 PROTEIN"/>
    <property type="match status" value="1"/>
</dbReference>
<dbReference type="EMBL" id="QZWG01000005">
    <property type="protein sequence ID" value="RZC12335.1"/>
    <property type="molecule type" value="Genomic_DNA"/>
</dbReference>
<evidence type="ECO:0000313" key="2">
    <source>
        <dbReference type="EMBL" id="RZC12335.1"/>
    </source>
</evidence>
<feature type="chain" id="PRO_5019414621" evidence="1">
    <location>
        <begin position="18"/>
        <end position="231"/>
    </location>
</feature>
<accession>A0A445KNI5</accession>
<sequence length="231" mass="26587">MLFFSFAIFSSLSLALTDTNTHNRQTNQHFLSFWHELICSWDFHAGRIILQESFAVFSFFSLLLYCTIAYAKQFYIFQDGKESEFPLIDETSATQQQNSIIMEVHHLQGVVVDKSTDFFPVEHPMEPPDEDRPVKCPMPESSVINDERMHEKRFAESSKKRVETTRAVVNGEGTTTTMDSEPPARGVRKRHHTLTHEGGDLVMTPLMRMPPLPSQNITIFQVLQQLDKFES</sequence>
<name>A0A445KNI5_GLYSO</name>
<evidence type="ECO:0000256" key="1">
    <source>
        <dbReference type="SAM" id="SignalP"/>
    </source>
</evidence>
<gene>
    <name evidence="2" type="ORF">D0Y65_012228</name>
</gene>
<reference evidence="2 3" key="1">
    <citation type="submission" date="2018-09" db="EMBL/GenBank/DDBJ databases">
        <title>A high-quality reference genome of wild soybean provides a powerful tool to mine soybean genomes.</title>
        <authorList>
            <person name="Xie M."/>
            <person name="Chung C.Y.L."/>
            <person name="Li M.-W."/>
            <person name="Wong F.-L."/>
            <person name="Chan T.-F."/>
            <person name="Lam H.-M."/>
        </authorList>
    </citation>
    <scope>NUCLEOTIDE SEQUENCE [LARGE SCALE GENOMIC DNA]</scope>
    <source>
        <strain evidence="3">cv. W05</strain>
        <tissue evidence="2">Hypocotyl of etiolated seedlings</tissue>
    </source>
</reference>
<protein>
    <submittedName>
        <fullName evidence="2">Uncharacterized protein</fullName>
    </submittedName>
</protein>
<feature type="signal peptide" evidence="1">
    <location>
        <begin position="1"/>
        <end position="17"/>
    </location>
</feature>
<dbReference type="AlphaFoldDB" id="A0A445KNI5"/>
<keyword evidence="3" id="KW-1185">Reference proteome</keyword>
<dbReference type="PANTHER" id="PTHR34196">
    <property type="entry name" value="OS02G0697700 PROTEIN"/>
    <property type="match status" value="1"/>
</dbReference>
<proteinExistence type="predicted"/>
<comment type="caution">
    <text evidence="2">The sequence shown here is derived from an EMBL/GenBank/DDBJ whole genome shotgun (WGS) entry which is preliminary data.</text>
</comment>
<evidence type="ECO:0000313" key="3">
    <source>
        <dbReference type="Proteomes" id="UP000289340"/>
    </source>
</evidence>
<keyword evidence="1" id="KW-0732">Signal</keyword>
<organism evidence="2 3">
    <name type="scientific">Glycine soja</name>
    <name type="common">Wild soybean</name>
    <dbReference type="NCBI Taxonomy" id="3848"/>
    <lineage>
        <taxon>Eukaryota</taxon>
        <taxon>Viridiplantae</taxon>
        <taxon>Streptophyta</taxon>
        <taxon>Embryophyta</taxon>
        <taxon>Tracheophyta</taxon>
        <taxon>Spermatophyta</taxon>
        <taxon>Magnoliopsida</taxon>
        <taxon>eudicotyledons</taxon>
        <taxon>Gunneridae</taxon>
        <taxon>Pentapetalae</taxon>
        <taxon>rosids</taxon>
        <taxon>fabids</taxon>
        <taxon>Fabales</taxon>
        <taxon>Fabaceae</taxon>
        <taxon>Papilionoideae</taxon>
        <taxon>50 kb inversion clade</taxon>
        <taxon>NPAAA clade</taxon>
        <taxon>indigoferoid/millettioid clade</taxon>
        <taxon>Phaseoleae</taxon>
        <taxon>Glycine</taxon>
        <taxon>Glycine subgen. Soja</taxon>
    </lineage>
</organism>